<dbReference type="Pfam" id="PF05164">
    <property type="entry name" value="ZapA"/>
    <property type="match status" value="1"/>
</dbReference>
<sequence length="87" mass="9837">MYPKKKNPEQQPAKPKQKQLTVSVLGRHMKIACPAGQEEKLQNAMLELEERVGKTRYQPGVHGAEDVLLMIALNLCNEILELKKNAE</sequence>
<name>A0A437QLZ6_9GAMM</name>
<reference evidence="3 4" key="1">
    <citation type="submission" date="2019-01" db="EMBL/GenBank/DDBJ databases">
        <authorList>
            <person name="Chen W.-M."/>
        </authorList>
    </citation>
    <scope>NUCLEOTIDE SEQUENCE [LARGE SCALE GENOMIC DNA]</scope>
    <source>
        <strain evidence="3 4">KYPC3</strain>
    </source>
</reference>
<gene>
    <name evidence="3" type="ORF">EOE67_13185</name>
</gene>
<dbReference type="Gene3D" id="3.30.160.880">
    <property type="entry name" value="Cell division protein ZapA protomer, N-terminal domain"/>
    <property type="match status" value="1"/>
</dbReference>
<dbReference type="OrthoDB" id="5772359at2"/>
<dbReference type="InterPro" id="IPR036192">
    <property type="entry name" value="Cell_div_ZapA-like_sf"/>
</dbReference>
<dbReference type="AlphaFoldDB" id="A0A437QLZ6"/>
<keyword evidence="3" id="KW-0131">Cell cycle</keyword>
<evidence type="ECO:0000256" key="1">
    <source>
        <dbReference type="ARBA" id="ARBA00010074"/>
    </source>
</evidence>
<evidence type="ECO:0000313" key="3">
    <source>
        <dbReference type="EMBL" id="RVU35544.1"/>
    </source>
</evidence>
<keyword evidence="4" id="KW-1185">Reference proteome</keyword>
<proteinExistence type="inferred from homology"/>
<dbReference type="EMBL" id="SACS01000014">
    <property type="protein sequence ID" value="RVU35544.1"/>
    <property type="molecule type" value="Genomic_DNA"/>
</dbReference>
<accession>A0A437QLZ6</accession>
<protein>
    <submittedName>
        <fullName evidence="3">Cell division protein ZapA</fullName>
    </submittedName>
</protein>
<dbReference type="InterPro" id="IPR042233">
    <property type="entry name" value="Cell_div_ZapA_N"/>
</dbReference>
<dbReference type="RefSeq" id="WP_127699649.1">
    <property type="nucleotide sequence ID" value="NZ_SACS01000014.1"/>
</dbReference>
<dbReference type="InterPro" id="IPR007838">
    <property type="entry name" value="Cell_div_ZapA-like"/>
</dbReference>
<keyword evidence="3" id="KW-0132">Cell division</keyword>
<evidence type="ECO:0000313" key="4">
    <source>
        <dbReference type="Proteomes" id="UP000283077"/>
    </source>
</evidence>
<dbReference type="Proteomes" id="UP000283077">
    <property type="component" value="Unassembled WGS sequence"/>
</dbReference>
<dbReference type="SUPFAM" id="SSF102829">
    <property type="entry name" value="Cell division protein ZapA-like"/>
    <property type="match status" value="1"/>
</dbReference>
<comment type="caution">
    <text evidence="3">The sequence shown here is derived from an EMBL/GenBank/DDBJ whole genome shotgun (WGS) entry which is preliminary data.</text>
</comment>
<evidence type="ECO:0000256" key="2">
    <source>
        <dbReference type="ARBA" id="ARBA00023054"/>
    </source>
</evidence>
<keyword evidence="2" id="KW-0175">Coiled coil</keyword>
<dbReference type="GO" id="GO:0051301">
    <property type="term" value="P:cell division"/>
    <property type="evidence" value="ECO:0007669"/>
    <property type="project" value="UniProtKB-KW"/>
</dbReference>
<organism evidence="3 4">
    <name type="scientific">Rheinheimera riviphila</name>
    <dbReference type="NCBI Taxonomy" id="1834037"/>
    <lineage>
        <taxon>Bacteria</taxon>
        <taxon>Pseudomonadati</taxon>
        <taxon>Pseudomonadota</taxon>
        <taxon>Gammaproteobacteria</taxon>
        <taxon>Chromatiales</taxon>
        <taxon>Chromatiaceae</taxon>
        <taxon>Rheinheimera</taxon>
    </lineage>
</organism>
<comment type="similarity">
    <text evidence="1">Belongs to the ZapA family. Type 1 subfamily.</text>
</comment>